<reference evidence="8 9" key="1">
    <citation type="journal article" date="2016" name="Nat. Commun.">
        <title>Thousands of microbial genomes shed light on interconnected biogeochemical processes in an aquifer system.</title>
        <authorList>
            <person name="Anantharaman K."/>
            <person name="Brown C.T."/>
            <person name="Hug L.A."/>
            <person name="Sharon I."/>
            <person name="Castelle C.J."/>
            <person name="Probst A.J."/>
            <person name="Thomas B.C."/>
            <person name="Singh A."/>
            <person name="Wilkins M.J."/>
            <person name="Karaoz U."/>
            <person name="Brodie E.L."/>
            <person name="Williams K.H."/>
            <person name="Hubbard S.S."/>
            <person name="Banfield J.F."/>
        </authorList>
    </citation>
    <scope>NUCLEOTIDE SEQUENCE [LARGE SCALE GENOMIC DNA]</scope>
</reference>
<dbReference type="FunFam" id="3.20.20.10:FF:000002">
    <property type="entry name" value="Alanine racemase"/>
    <property type="match status" value="1"/>
</dbReference>
<dbReference type="EMBL" id="MHNL01000035">
    <property type="protein sequence ID" value="OGZ43374.1"/>
    <property type="molecule type" value="Genomic_DNA"/>
</dbReference>
<dbReference type="GO" id="GO:0030170">
    <property type="term" value="F:pyridoxal phosphate binding"/>
    <property type="evidence" value="ECO:0007669"/>
    <property type="project" value="UniProtKB-UniRule"/>
</dbReference>
<name>A0A1G2FZ62_9BACT</name>
<accession>A0A1G2FZ62</accession>
<evidence type="ECO:0000256" key="1">
    <source>
        <dbReference type="ARBA" id="ARBA00001933"/>
    </source>
</evidence>
<feature type="domain" description="Alanine racemase C-terminal" evidence="7">
    <location>
        <begin position="245"/>
        <end position="372"/>
    </location>
</feature>
<feature type="modified residue" description="N6-(pyridoxal phosphate)lysine" evidence="4 5">
    <location>
        <position position="39"/>
    </location>
</feature>
<dbReference type="GO" id="GO:0008784">
    <property type="term" value="F:alanine racemase activity"/>
    <property type="evidence" value="ECO:0007669"/>
    <property type="project" value="UniProtKB-UniRule"/>
</dbReference>
<dbReference type="Gene3D" id="2.40.37.10">
    <property type="entry name" value="Lyase, Ornithine Decarboxylase, Chain A, domain 1"/>
    <property type="match status" value="1"/>
</dbReference>
<dbReference type="InterPro" id="IPR000821">
    <property type="entry name" value="Ala_racemase"/>
</dbReference>
<dbReference type="AlphaFoldDB" id="A0A1G2FZ62"/>
<dbReference type="UniPathway" id="UPA00042">
    <property type="reaction ID" value="UER00497"/>
</dbReference>
<dbReference type="Pfam" id="PF00842">
    <property type="entry name" value="Ala_racemase_C"/>
    <property type="match status" value="1"/>
</dbReference>
<dbReference type="InterPro" id="IPR001608">
    <property type="entry name" value="Ala_racemase_N"/>
</dbReference>
<comment type="cofactor">
    <cofactor evidence="1 4 5">
        <name>pyridoxal 5'-phosphate</name>
        <dbReference type="ChEBI" id="CHEBI:597326"/>
    </cofactor>
</comment>
<evidence type="ECO:0000256" key="6">
    <source>
        <dbReference type="PIRSR" id="PIRSR600821-52"/>
    </source>
</evidence>
<dbReference type="PANTHER" id="PTHR30511:SF0">
    <property type="entry name" value="ALANINE RACEMASE, CATABOLIC-RELATED"/>
    <property type="match status" value="1"/>
</dbReference>
<protein>
    <recommendedName>
        <fullName evidence="4">Alanine racemase</fullName>
        <ecNumber evidence="4">5.1.1.1</ecNumber>
    </recommendedName>
</protein>
<dbReference type="STRING" id="1802115.A2756_05155"/>
<comment type="similarity">
    <text evidence="4">Belongs to the alanine racemase family.</text>
</comment>
<dbReference type="PRINTS" id="PR00992">
    <property type="entry name" value="ALARACEMASE"/>
</dbReference>
<evidence type="ECO:0000259" key="7">
    <source>
        <dbReference type="SMART" id="SM01005"/>
    </source>
</evidence>
<keyword evidence="3 4" id="KW-0413">Isomerase</keyword>
<dbReference type="CDD" id="cd00430">
    <property type="entry name" value="PLPDE_III_AR"/>
    <property type="match status" value="1"/>
</dbReference>
<gene>
    <name evidence="8" type="ORF">A2756_05155</name>
</gene>
<dbReference type="GO" id="GO:0030632">
    <property type="term" value="P:D-alanine biosynthetic process"/>
    <property type="evidence" value="ECO:0007669"/>
    <property type="project" value="UniProtKB-UniRule"/>
</dbReference>
<organism evidence="8 9">
    <name type="scientific">Candidatus Ryanbacteria bacterium RIFCSPHIGHO2_01_FULL_48_27</name>
    <dbReference type="NCBI Taxonomy" id="1802115"/>
    <lineage>
        <taxon>Bacteria</taxon>
        <taxon>Candidatus Ryaniibacteriota</taxon>
    </lineage>
</organism>
<dbReference type="PROSITE" id="PS00395">
    <property type="entry name" value="ALANINE_RACEMASE"/>
    <property type="match status" value="1"/>
</dbReference>
<comment type="pathway">
    <text evidence="4">Amino-acid biosynthesis; D-alanine biosynthesis; D-alanine from L-alanine: step 1/1.</text>
</comment>
<dbReference type="SMART" id="SM01005">
    <property type="entry name" value="Ala_racemase_C"/>
    <property type="match status" value="1"/>
</dbReference>
<evidence type="ECO:0000256" key="5">
    <source>
        <dbReference type="PIRSR" id="PIRSR600821-50"/>
    </source>
</evidence>
<comment type="catalytic activity">
    <reaction evidence="4">
        <text>L-alanine = D-alanine</text>
        <dbReference type="Rhea" id="RHEA:20249"/>
        <dbReference type="ChEBI" id="CHEBI:57416"/>
        <dbReference type="ChEBI" id="CHEBI:57972"/>
        <dbReference type="EC" id="5.1.1.1"/>
    </reaction>
</comment>
<dbReference type="PANTHER" id="PTHR30511">
    <property type="entry name" value="ALANINE RACEMASE"/>
    <property type="match status" value="1"/>
</dbReference>
<dbReference type="InterPro" id="IPR029066">
    <property type="entry name" value="PLP-binding_barrel"/>
</dbReference>
<dbReference type="Pfam" id="PF01168">
    <property type="entry name" value="Ala_racemase_N"/>
    <property type="match status" value="1"/>
</dbReference>
<evidence type="ECO:0000313" key="8">
    <source>
        <dbReference type="EMBL" id="OGZ43374.1"/>
    </source>
</evidence>
<comment type="caution">
    <text evidence="8">The sequence shown here is derived from an EMBL/GenBank/DDBJ whole genome shotgun (WGS) entry which is preliminary data.</text>
</comment>
<dbReference type="Gene3D" id="3.20.20.10">
    <property type="entry name" value="Alanine racemase"/>
    <property type="match status" value="1"/>
</dbReference>
<evidence type="ECO:0000256" key="4">
    <source>
        <dbReference type="HAMAP-Rule" id="MF_01201"/>
    </source>
</evidence>
<dbReference type="SUPFAM" id="SSF51419">
    <property type="entry name" value="PLP-binding barrel"/>
    <property type="match status" value="1"/>
</dbReference>
<dbReference type="SUPFAM" id="SSF50621">
    <property type="entry name" value="Alanine racemase C-terminal domain-like"/>
    <property type="match status" value="1"/>
</dbReference>
<dbReference type="InterPro" id="IPR020622">
    <property type="entry name" value="Ala_racemase_pyridoxalP-BS"/>
</dbReference>
<dbReference type="InterPro" id="IPR011079">
    <property type="entry name" value="Ala_racemase_C"/>
</dbReference>
<dbReference type="Proteomes" id="UP000177785">
    <property type="component" value="Unassembled WGS sequence"/>
</dbReference>
<evidence type="ECO:0000256" key="2">
    <source>
        <dbReference type="ARBA" id="ARBA00022898"/>
    </source>
</evidence>
<dbReference type="GO" id="GO:0005829">
    <property type="term" value="C:cytosol"/>
    <property type="evidence" value="ECO:0007669"/>
    <property type="project" value="TreeGrafter"/>
</dbReference>
<dbReference type="InterPro" id="IPR009006">
    <property type="entry name" value="Ala_racemase/Decarboxylase_C"/>
</dbReference>
<feature type="active site" description="Proton acceptor; specific for L-alanine" evidence="4">
    <location>
        <position position="266"/>
    </location>
</feature>
<sequence>MEYKIFKTWIEIDRKAITQNIKTFRKLIGKKPQLMAVVKSNAYGHGLWVFAQEAQKAGIDGFCVDSVAEGITLRQKGITKPILVLGFTLPELFGKAFENKIIISISSMEGLRALARAKKKPNFHLKVDTGMHRHGLYLGQIEVAAKFIRKNKLPLRGVFTHFASAKDSNYPTYTDKQFEIFKKAVAILEKVGFKNLIQHAAATGGTLVNKKYHQDWVRVGAGLYGLWPSKELEVQLGDKLTLKPVLSWHTIVSEVKSIKKGEFIGYDLAYRASRDTAIAVLPVGYWHGFSRALSAGGVVLIKGKRAPVVGRVSMDIVVVDVGEIKCKQGDEVVIIGKQGNEELLAFDVAQKSGTIHYELLTRLNPLIERVVV</sequence>
<comment type="function">
    <text evidence="4">Catalyzes the interconversion of L-alanine and D-alanine. May also act on other amino acids.</text>
</comment>
<feature type="binding site" evidence="4 6">
    <location>
        <position position="314"/>
    </location>
    <ligand>
        <name>substrate</name>
    </ligand>
</feature>
<dbReference type="EC" id="5.1.1.1" evidence="4"/>
<evidence type="ECO:0000313" key="9">
    <source>
        <dbReference type="Proteomes" id="UP000177785"/>
    </source>
</evidence>
<keyword evidence="2 4" id="KW-0663">Pyridoxal phosphate</keyword>
<evidence type="ECO:0000256" key="3">
    <source>
        <dbReference type="ARBA" id="ARBA00023235"/>
    </source>
</evidence>
<dbReference type="NCBIfam" id="TIGR00492">
    <property type="entry name" value="alr"/>
    <property type="match status" value="1"/>
</dbReference>
<proteinExistence type="inferred from homology"/>
<feature type="binding site" evidence="4 6">
    <location>
        <position position="133"/>
    </location>
    <ligand>
        <name>substrate</name>
    </ligand>
</feature>
<dbReference type="HAMAP" id="MF_01201">
    <property type="entry name" value="Ala_racemase"/>
    <property type="match status" value="1"/>
</dbReference>
<feature type="active site" description="Proton acceptor; specific for D-alanine" evidence="4">
    <location>
        <position position="39"/>
    </location>
</feature>